<comment type="caution">
    <text evidence="2">The sequence shown here is derived from an EMBL/GenBank/DDBJ whole genome shotgun (WGS) entry which is preliminary data.</text>
</comment>
<dbReference type="Proteomes" id="UP000003009">
    <property type="component" value="Unassembled WGS sequence"/>
</dbReference>
<evidence type="ECO:0000313" key="2">
    <source>
        <dbReference type="EMBL" id="EEP68087.1"/>
    </source>
</evidence>
<protein>
    <submittedName>
        <fullName evidence="2">Uncharacterized protein</fullName>
    </submittedName>
</protein>
<proteinExistence type="predicted"/>
<reference evidence="2" key="1">
    <citation type="submission" date="2009-04" db="EMBL/GenBank/DDBJ databases">
        <authorList>
            <person name="Weinstock G."/>
            <person name="Sodergren E."/>
            <person name="Clifton S."/>
            <person name="Fulton L."/>
            <person name="Fulton B."/>
            <person name="Courtney L."/>
            <person name="Fronick C."/>
            <person name="Harrison M."/>
            <person name="Strong C."/>
            <person name="Farmer C."/>
            <person name="Delahaunty K."/>
            <person name="Markovic C."/>
            <person name="Hall O."/>
            <person name="Minx P."/>
            <person name="Tomlinson C."/>
            <person name="Mitreva M."/>
            <person name="Nelson J."/>
            <person name="Hou S."/>
            <person name="Wollam A."/>
            <person name="Pepin K.H."/>
            <person name="Johnson M."/>
            <person name="Bhonagiri V."/>
            <person name="Nash W.E."/>
            <person name="Warren W."/>
            <person name="Chinwalla A."/>
            <person name="Mardis E.R."/>
            <person name="Wilson R.K."/>
        </authorList>
    </citation>
    <scope>NUCLEOTIDE SEQUENCE [LARGE SCALE GENOMIC DNA]</scope>
    <source>
        <strain evidence="2">ATCC 51147</strain>
    </source>
</reference>
<feature type="region of interest" description="Disordered" evidence="1">
    <location>
        <begin position="1"/>
        <end position="21"/>
    </location>
</feature>
<sequence>MQFFRHRGRSQSRSRKQNPFLKHHQTLLIKIQKSRLGSLKSTKLQRNALYKAKPPKTIQCILKT</sequence>
<dbReference type="STRING" id="629741.GCWU000324_02339"/>
<dbReference type="AlphaFoldDB" id="C4GJW6"/>
<dbReference type="EMBL" id="ACJW02000003">
    <property type="protein sequence ID" value="EEP68087.1"/>
    <property type="molecule type" value="Genomic_DNA"/>
</dbReference>
<organism evidence="2 3">
    <name type="scientific">Kingella oralis ATCC 51147</name>
    <dbReference type="NCBI Taxonomy" id="629741"/>
    <lineage>
        <taxon>Bacteria</taxon>
        <taxon>Pseudomonadati</taxon>
        <taxon>Pseudomonadota</taxon>
        <taxon>Betaproteobacteria</taxon>
        <taxon>Neisseriales</taxon>
        <taxon>Neisseriaceae</taxon>
        <taxon>Kingella</taxon>
    </lineage>
</organism>
<evidence type="ECO:0000313" key="3">
    <source>
        <dbReference type="Proteomes" id="UP000003009"/>
    </source>
</evidence>
<accession>C4GJW6</accession>
<dbReference type="HOGENOM" id="CLU_2861804_0_0_4"/>
<gene>
    <name evidence="2" type="ORF">GCWU000324_02339</name>
</gene>
<keyword evidence="3" id="KW-1185">Reference proteome</keyword>
<evidence type="ECO:0000256" key="1">
    <source>
        <dbReference type="SAM" id="MobiDB-lite"/>
    </source>
</evidence>
<name>C4GJW6_9NEIS</name>